<dbReference type="AlphaFoldDB" id="A0A7M2WUQ1"/>
<keyword evidence="1" id="KW-0472">Membrane</keyword>
<proteinExistence type="predicted"/>
<evidence type="ECO:0000313" key="2">
    <source>
        <dbReference type="EMBL" id="QOV88902.1"/>
    </source>
</evidence>
<name>A0A7M2WUQ1_9BACT</name>
<evidence type="ECO:0000313" key="3">
    <source>
        <dbReference type="Proteomes" id="UP000593765"/>
    </source>
</evidence>
<reference evidence="2 3" key="1">
    <citation type="submission" date="2020-10" db="EMBL/GenBank/DDBJ databases">
        <title>Wide distribution of Phycisphaera-like planctomycetes from WD2101 soil group in peatlands and genome analysis of the first cultivated representative.</title>
        <authorList>
            <person name="Dedysh S.N."/>
            <person name="Beletsky A.V."/>
            <person name="Ivanova A."/>
            <person name="Kulichevskaya I.S."/>
            <person name="Suzina N.E."/>
            <person name="Philippov D.A."/>
            <person name="Rakitin A.L."/>
            <person name="Mardanov A.V."/>
            <person name="Ravin N.V."/>
        </authorList>
    </citation>
    <scope>NUCLEOTIDE SEQUENCE [LARGE SCALE GENOMIC DNA]</scope>
    <source>
        <strain evidence="2 3">M1803</strain>
    </source>
</reference>
<dbReference type="RefSeq" id="WP_206291910.1">
    <property type="nucleotide sequence ID" value="NZ_CP063458.1"/>
</dbReference>
<keyword evidence="3" id="KW-1185">Reference proteome</keyword>
<accession>A0A7M2WUQ1</accession>
<dbReference type="KEGG" id="hbs:IPV69_22155"/>
<sequence>MSLIFWTSYTATARGVRLKQVCCEKCGGYYYYEMIRAAQGKAAAIYNIDMSGAADRSARAANLKLAQTLMREQDPIPCPTCGHVQSKMPRSVPSGTARPAPGMPPSLVWVSRPRPDGSDGGHLATATPQHAQTGTSIVFQLPRVQLPAECCNCGKQGDGLLKTPFQIGDTPENLGLNVCESCRSALSSRAFIVAAIGWLLAIALGACVYLFATEEPRRGEQWAAVIAVTLVTGLVFNIVLPNVLVPPYGFTMLDAKRLIAKLRFRNASYAGLVAATVAAADSGGPLFADETSGQAAELANIVE</sequence>
<keyword evidence="1" id="KW-0812">Transmembrane</keyword>
<protein>
    <submittedName>
        <fullName evidence="2">Uncharacterized protein</fullName>
    </submittedName>
</protein>
<dbReference type="Proteomes" id="UP000593765">
    <property type="component" value="Chromosome"/>
</dbReference>
<evidence type="ECO:0000256" key="1">
    <source>
        <dbReference type="SAM" id="Phobius"/>
    </source>
</evidence>
<feature type="transmembrane region" description="Helical" evidence="1">
    <location>
        <begin position="224"/>
        <end position="244"/>
    </location>
</feature>
<dbReference type="EMBL" id="CP063458">
    <property type="protein sequence ID" value="QOV88902.1"/>
    <property type="molecule type" value="Genomic_DNA"/>
</dbReference>
<organism evidence="2 3">
    <name type="scientific">Humisphaera borealis</name>
    <dbReference type="NCBI Taxonomy" id="2807512"/>
    <lineage>
        <taxon>Bacteria</taxon>
        <taxon>Pseudomonadati</taxon>
        <taxon>Planctomycetota</taxon>
        <taxon>Phycisphaerae</taxon>
        <taxon>Tepidisphaerales</taxon>
        <taxon>Tepidisphaeraceae</taxon>
        <taxon>Humisphaera</taxon>
    </lineage>
</organism>
<feature type="transmembrane region" description="Helical" evidence="1">
    <location>
        <begin position="190"/>
        <end position="212"/>
    </location>
</feature>
<gene>
    <name evidence="2" type="ORF">IPV69_22155</name>
</gene>
<keyword evidence="1" id="KW-1133">Transmembrane helix</keyword>